<dbReference type="SUPFAM" id="SSF54160">
    <property type="entry name" value="Chromo domain-like"/>
    <property type="match status" value="1"/>
</dbReference>
<gene>
    <name evidence="6" type="ORF">BSTOLATCC_MIC59919</name>
</gene>
<dbReference type="Proteomes" id="UP001162131">
    <property type="component" value="Unassembled WGS sequence"/>
</dbReference>
<evidence type="ECO:0000256" key="2">
    <source>
        <dbReference type="ARBA" id="ARBA00022771"/>
    </source>
</evidence>
<dbReference type="InterPro" id="IPR001841">
    <property type="entry name" value="Znf_RING"/>
</dbReference>
<sequence>MQKVKEFMSEIFASKYYFSPYNFTCILCKQPIVLNATVECGHTFCEVCITEHLLENDNCPICNRNIKKTDFYPNLMLDEIIVSLIDKNEIFKYLSRKKFWMEIKENSKVMENVKVGEKIDIKDEEGIWRKGVVKLVVGGEGYSDLYVHYEGWENQHDEFLPNYSNRLAIAGFYTKN</sequence>
<name>A0AAU9KL67_9CILI</name>
<keyword evidence="2 4" id="KW-0863">Zinc-finger</keyword>
<dbReference type="GO" id="GO:0008270">
    <property type="term" value="F:zinc ion binding"/>
    <property type="evidence" value="ECO:0007669"/>
    <property type="project" value="UniProtKB-KW"/>
</dbReference>
<comment type="caution">
    <text evidence="6">The sequence shown here is derived from an EMBL/GenBank/DDBJ whole genome shotgun (WGS) entry which is preliminary data.</text>
</comment>
<dbReference type="EMBL" id="CAJZBQ010000057">
    <property type="protein sequence ID" value="CAG9334120.1"/>
    <property type="molecule type" value="Genomic_DNA"/>
</dbReference>
<dbReference type="InterPro" id="IPR016197">
    <property type="entry name" value="Chromo-like_dom_sf"/>
</dbReference>
<dbReference type="InterPro" id="IPR017907">
    <property type="entry name" value="Znf_RING_CS"/>
</dbReference>
<accession>A0AAU9KL67</accession>
<dbReference type="PANTHER" id="PTHR44080">
    <property type="entry name" value="E3 UBIQUITIN-PROTEIN LIGASE COP1"/>
    <property type="match status" value="1"/>
</dbReference>
<feature type="domain" description="RING-type" evidence="5">
    <location>
        <begin position="25"/>
        <end position="63"/>
    </location>
</feature>
<dbReference type="SMART" id="SM00184">
    <property type="entry name" value="RING"/>
    <property type="match status" value="1"/>
</dbReference>
<evidence type="ECO:0000313" key="6">
    <source>
        <dbReference type="EMBL" id="CAG9334120.1"/>
    </source>
</evidence>
<dbReference type="PROSITE" id="PS50089">
    <property type="entry name" value="ZF_RING_2"/>
    <property type="match status" value="1"/>
</dbReference>
<reference evidence="6" key="1">
    <citation type="submission" date="2021-09" db="EMBL/GenBank/DDBJ databases">
        <authorList>
            <consortium name="AG Swart"/>
            <person name="Singh M."/>
            <person name="Singh A."/>
            <person name="Seah K."/>
            <person name="Emmerich C."/>
        </authorList>
    </citation>
    <scope>NUCLEOTIDE SEQUENCE</scope>
    <source>
        <strain evidence="6">ATCC30299</strain>
    </source>
</reference>
<keyword evidence="7" id="KW-1185">Reference proteome</keyword>
<evidence type="ECO:0000256" key="3">
    <source>
        <dbReference type="ARBA" id="ARBA00022833"/>
    </source>
</evidence>
<evidence type="ECO:0000259" key="5">
    <source>
        <dbReference type="PROSITE" id="PS50089"/>
    </source>
</evidence>
<evidence type="ECO:0000256" key="1">
    <source>
        <dbReference type="ARBA" id="ARBA00022723"/>
    </source>
</evidence>
<keyword evidence="3" id="KW-0862">Zinc</keyword>
<organism evidence="6 7">
    <name type="scientific">Blepharisma stoltei</name>
    <dbReference type="NCBI Taxonomy" id="1481888"/>
    <lineage>
        <taxon>Eukaryota</taxon>
        <taxon>Sar</taxon>
        <taxon>Alveolata</taxon>
        <taxon>Ciliophora</taxon>
        <taxon>Postciliodesmatophora</taxon>
        <taxon>Heterotrichea</taxon>
        <taxon>Heterotrichida</taxon>
        <taxon>Blepharismidae</taxon>
        <taxon>Blepharisma</taxon>
    </lineage>
</organism>
<keyword evidence="1" id="KW-0479">Metal-binding</keyword>
<dbReference type="Gene3D" id="3.30.40.10">
    <property type="entry name" value="Zinc/RING finger domain, C3HC4 (zinc finger)"/>
    <property type="match status" value="1"/>
</dbReference>
<dbReference type="Gene3D" id="2.30.30.140">
    <property type="match status" value="1"/>
</dbReference>
<dbReference type="InterPro" id="IPR042755">
    <property type="entry name" value="COP1"/>
</dbReference>
<dbReference type="AlphaFoldDB" id="A0AAU9KL67"/>
<dbReference type="InterPro" id="IPR013083">
    <property type="entry name" value="Znf_RING/FYVE/PHD"/>
</dbReference>
<evidence type="ECO:0000313" key="7">
    <source>
        <dbReference type="Proteomes" id="UP001162131"/>
    </source>
</evidence>
<dbReference type="PROSITE" id="PS00518">
    <property type="entry name" value="ZF_RING_1"/>
    <property type="match status" value="1"/>
</dbReference>
<dbReference type="SUPFAM" id="SSF57850">
    <property type="entry name" value="RING/U-box"/>
    <property type="match status" value="1"/>
</dbReference>
<protein>
    <recommendedName>
        <fullName evidence="5">RING-type domain-containing protein</fullName>
    </recommendedName>
</protein>
<proteinExistence type="predicted"/>
<dbReference type="Pfam" id="PF13920">
    <property type="entry name" value="zf-C3HC4_3"/>
    <property type="match status" value="1"/>
</dbReference>
<evidence type="ECO:0000256" key="4">
    <source>
        <dbReference type="PROSITE-ProRule" id="PRU00175"/>
    </source>
</evidence>
<dbReference type="GO" id="GO:0061630">
    <property type="term" value="F:ubiquitin protein ligase activity"/>
    <property type="evidence" value="ECO:0007669"/>
    <property type="project" value="InterPro"/>
</dbReference>